<keyword evidence="1" id="KW-0677">Repeat</keyword>
<feature type="repeat" description="ANK" evidence="3">
    <location>
        <begin position="97"/>
        <end position="129"/>
    </location>
</feature>
<keyword evidence="2 3" id="KW-0040">ANK repeat</keyword>
<dbReference type="GO" id="GO:0000976">
    <property type="term" value="F:transcription cis-regulatory region binding"/>
    <property type="evidence" value="ECO:0007669"/>
    <property type="project" value="TreeGrafter"/>
</dbReference>
<dbReference type="PANTHER" id="PTHR24193">
    <property type="entry name" value="ANKYRIN REPEAT PROTEIN"/>
    <property type="match status" value="1"/>
</dbReference>
<dbReference type="InterPro" id="IPR036770">
    <property type="entry name" value="Ankyrin_rpt-contain_sf"/>
</dbReference>
<sequence length="571" mass="62525">MDATIMSQYIVPFEHNDPRLFSPVSQAFSLADLGKRLLDAAKNGDVEEVKNLVNCGAPFTTDWLGMSALHFAAMNGHLSSCEALLRAGISRDARTKVDRTPLHLAAQEGHADIVELLLRSGADLGAKDMLRMTALHWAAERGHTHVVQMLMRFGANAHLQNKFEMTPLDIAESKHYNDARDAMLNTQYELLLPVSRMVNTNENLVDASAYILTEEKTLVPAAPPADEVTVTATAEEELGGAENPQTSEIFLNHNVYNNNSNNQSTGATTHSGAKNKTRFVNRPLWETGEIDENTNQAPEAQALPCSSSHFRPDSTSKPNMTEDALLSFDENCARDFIIVETPDGETLYVRQQSNEDGTTGLVILTSTGEQVNNPALMEQVMDAMISLPGQCISDTLNSNNVNFDSDSATLPLQRPKNNSKLVDNQTTVISSDSSLQPDINGCQTNCQQLSPHITENDDDEEEDGEDDNEDSDSDEEEPLVAHLAALANQPRSEQPTICIEGMGPGASPHHLRRWCAHNGICIPGDAEGPSFIVEFMYEDEAYTLSASYDSESGCINFSHAKTEEEEGVQQF</sequence>
<dbReference type="SMART" id="SM00248">
    <property type="entry name" value="ANK"/>
    <property type="match status" value="4"/>
</dbReference>
<name>A0AA85JK16_TRIRE</name>
<dbReference type="AlphaFoldDB" id="A0AA85JK16"/>
<evidence type="ECO:0000256" key="4">
    <source>
        <dbReference type="SAM" id="MobiDB-lite"/>
    </source>
</evidence>
<dbReference type="Gene3D" id="1.25.40.20">
    <property type="entry name" value="Ankyrin repeat-containing domain"/>
    <property type="match status" value="1"/>
</dbReference>
<evidence type="ECO:0008006" key="7">
    <source>
        <dbReference type="Google" id="ProtNLM"/>
    </source>
</evidence>
<dbReference type="Pfam" id="PF12796">
    <property type="entry name" value="Ank_2"/>
    <property type="match status" value="1"/>
</dbReference>
<reference evidence="6" key="2">
    <citation type="submission" date="2023-11" db="UniProtKB">
        <authorList>
            <consortium name="WormBaseParasite"/>
        </authorList>
    </citation>
    <scope>IDENTIFICATION</scope>
</reference>
<dbReference type="PROSITE" id="PS50297">
    <property type="entry name" value="ANK_REP_REGION"/>
    <property type="match status" value="3"/>
</dbReference>
<accession>A0AA85JK16</accession>
<evidence type="ECO:0000256" key="2">
    <source>
        <dbReference type="ARBA" id="ARBA00023043"/>
    </source>
</evidence>
<dbReference type="PROSITE" id="PS50088">
    <property type="entry name" value="ANK_REPEAT"/>
    <property type="match status" value="3"/>
</dbReference>
<dbReference type="PANTHER" id="PTHR24193:SF128">
    <property type="entry name" value="GA-BINDING PROTEIN SUBUNIT BETA-1"/>
    <property type="match status" value="1"/>
</dbReference>
<evidence type="ECO:0000313" key="5">
    <source>
        <dbReference type="Proteomes" id="UP000050795"/>
    </source>
</evidence>
<dbReference type="GO" id="GO:0005634">
    <property type="term" value="C:nucleus"/>
    <property type="evidence" value="ECO:0007669"/>
    <property type="project" value="TreeGrafter"/>
</dbReference>
<proteinExistence type="predicted"/>
<protein>
    <recommendedName>
        <fullName evidence="7">ANK_REP_REGION domain-containing protein</fullName>
    </recommendedName>
</protein>
<keyword evidence="5" id="KW-1185">Reference proteome</keyword>
<reference evidence="5" key="1">
    <citation type="submission" date="2022-06" db="EMBL/GenBank/DDBJ databases">
        <authorList>
            <person name="Berger JAMES D."/>
            <person name="Berger JAMES D."/>
        </authorList>
    </citation>
    <scope>NUCLEOTIDE SEQUENCE [LARGE SCALE GENOMIC DNA]</scope>
</reference>
<feature type="compositionally biased region" description="Polar residues" evidence="4">
    <location>
        <begin position="431"/>
        <end position="453"/>
    </location>
</feature>
<evidence type="ECO:0000256" key="1">
    <source>
        <dbReference type="ARBA" id="ARBA00022737"/>
    </source>
</evidence>
<dbReference type="InterPro" id="IPR050663">
    <property type="entry name" value="Ankyrin-SOCS_Box"/>
</dbReference>
<feature type="repeat" description="ANK" evidence="3">
    <location>
        <begin position="64"/>
        <end position="96"/>
    </location>
</feature>
<feature type="compositionally biased region" description="Acidic residues" evidence="4">
    <location>
        <begin position="456"/>
        <end position="477"/>
    </location>
</feature>
<dbReference type="GO" id="GO:0045944">
    <property type="term" value="P:positive regulation of transcription by RNA polymerase II"/>
    <property type="evidence" value="ECO:0007669"/>
    <property type="project" value="TreeGrafter"/>
</dbReference>
<dbReference type="SUPFAM" id="SSF48403">
    <property type="entry name" value="Ankyrin repeat"/>
    <property type="match status" value="1"/>
</dbReference>
<dbReference type="Proteomes" id="UP000050795">
    <property type="component" value="Unassembled WGS sequence"/>
</dbReference>
<evidence type="ECO:0000256" key="3">
    <source>
        <dbReference type="PROSITE-ProRule" id="PRU00023"/>
    </source>
</evidence>
<organism evidence="5 6">
    <name type="scientific">Trichobilharzia regenti</name>
    <name type="common">Nasal bird schistosome</name>
    <dbReference type="NCBI Taxonomy" id="157069"/>
    <lineage>
        <taxon>Eukaryota</taxon>
        <taxon>Metazoa</taxon>
        <taxon>Spiralia</taxon>
        <taxon>Lophotrochozoa</taxon>
        <taxon>Platyhelminthes</taxon>
        <taxon>Trematoda</taxon>
        <taxon>Digenea</taxon>
        <taxon>Strigeidida</taxon>
        <taxon>Schistosomatoidea</taxon>
        <taxon>Schistosomatidae</taxon>
        <taxon>Trichobilharzia</taxon>
    </lineage>
</organism>
<evidence type="ECO:0000313" key="6">
    <source>
        <dbReference type="WBParaSite" id="TREG1_37140.2"/>
    </source>
</evidence>
<feature type="repeat" description="ANK" evidence="3">
    <location>
        <begin position="130"/>
        <end position="162"/>
    </location>
</feature>
<dbReference type="Pfam" id="PF00023">
    <property type="entry name" value="Ank"/>
    <property type="match status" value="1"/>
</dbReference>
<dbReference type="PRINTS" id="PR01415">
    <property type="entry name" value="ANKYRIN"/>
</dbReference>
<dbReference type="InterPro" id="IPR002110">
    <property type="entry name" value="Ankyrin_rpt"/>
</dbReference>
<feature type="region of interest" description="Disordered" evidence="4">
    <location>
        <begin position="431"/>
        <end position="477"/>
    </location>
</feature>
<dbReference type="WBParaSite" id="TREG1_37140.2">
    <property type="protein sequence ID" value="TREG1_37140.2"/>
    <property type="gene ID" value="TREG1_37140"/>
</dbReference>